<protein>
    <submittedName>
        <fullName evidence="1">Uncharacterized protein</fullName>
    </submittedName>
</protein>
<proteinExistence type="predicted"/>
<sequence>MSLFFEELLILSNTFLDNYFPDCYHFPIKARCHADYILFYSLDTTSRIQVRFSVGILSAYKQRKAAHMKILFYRYNSICEPDVIQAFKELGHSVCEIREEMTNKAVTPSECVHLVSNALEKTNSNIVFSINFYPAISEVCNIYHLPYVCWIVDSPVMELYTKSITNPWNRVFLFDNTLYQEFAPLNQDCIYYLPLATNVTAKQQVIKQAKKSGYVMPDVSNSDSIKKLCQYKSDIAFIGSLYTEKNPYDSLRNTSDFFNGYMDGLIEAQLKVYGYYFVQEALTENIIEEFKQCMPDFYTQPQSSYITDRATIAQYYIGNKIAAVERQRMLSLLSEKYDVDLYTGSDTSSLPHIHNRGFAKTLTEMPIIFHESKINLNMTAKPIRTGIPYL</sequence>
<dbReference type="PaxDb" id="515619-EUBREC_3218"/>
<name>C4ZDG9_AGARV</name>
<dbReference type="STRING" id="515619.EUBREC_3218"/>
<dbReference type="HOGENOM" id="CLU_033615_2_0_9"/>
<dbReference type="KEGG" id="ere:EUBREC_3218"/>
<organism evidence="1 2">
    <name type="scientific">Agathobacter rectalis (strain ATCC 33656 / DSM 3377 / JCM 17463 / KCTC 5835 / VPI 0990)</name>
    <name type="common">Eubacterium rectale</name>
    <dbReference type="NCBI Taxonomy" id="515619"/>
    <lineage>
        <taxon>Bacteria</taxon>
        <taxon>Bacillati</taxon>
        <taxon>Bacillota</taxon>
        <taxon>Clostridia</taxon>
        <taxon>Lachnospirales</taxon>
        <taxon>Lachnospiraceae</taxon>
        <taxon>Agathobacter</taxon>
    </lineage>
</organism>
<dbReference type="Proteomes" id="UP000001477">
    <property type="component" value="Chromosome"/>
</dbReference>
<reference evidence="1 2" key="1">
    <citation type="journal article" date="2009" name="Proc. Natl. Acad. Sci. U.S.A.">
        <title>Characterizing a model human gut microbiota composed of members of its two dominant bacterial phyla.</title>
        <authorList>
            <person name="Mahowald M.A."/>
            <person name="Rey F.E."/>
            <person name="Seedorf H."/>
            <person name="Turnbaugh P.J."/>
            <person name="Fulton R.S."/>
            <person name="Wollam A."/>
            <person name="Shah N."/>
            <person name="Wang C."/>
            <person name="Magrini V."/>
            <person name="Wilson R.K."/>
            <person name="Cantarel B.L."/>
            <person name="Coutinho P.M."/>
            <person name="Henrissat B."/>
            <person name="Crock L.W."/>
            <person name="Russell A."/>
            <person name="Verberkmoes N.C."/>
            <person name="Hettich R.L."/>
            <person name="Gordon J.I."/>
        </authorList>
    </citation>
    <scope>NUCLEOTIDE SEQUENCE [LARGE SCALE GENOMIC DNA]</scope>
    <source>
        <strain evidence="2">ATCC 33656 / DSM 3377 / JCM 17463 / KCTC 5835 / LMG 30912 / VPI 0990</strain>
    </source>
</reference>
<evidence type="ECO:0000313" key="1">
    <source>
        <dbReference type="EMBL" id="ACR76945.1"/>
    </source>
</evidence>
<accession>C4ZDG9</accession>
<gene>
    <name evidence="1" type="ordered locus">EUBREC_3218</name>
</gene>
<dbReference type="AlphaFoldDB" id="C4ZDG9"/>
<evidence type="ECO:0000313" key="2">
    <source>
        <dbReference type="Proteomes" id="UP000001477"/>
    </source>
</evidence>
<dbReference type="EMBL" id="CP001107">
    <property type="protein sequence ID" value="ACR76945.1"/>
    <property type="molecule type" value="Genomic_DNA"/>
</dbReference>